<reference evidence="9" key="1">
    <citation type="submission" date="2011-08" db="EMBL/GenBank/DDBJ databases">
        <authorList>
            <person name="Rombauts S."/>
        </authorList>
    </citation>
    <scope>NUCLEOTIDE SEQUENCE</scope>
    <source>
        <strain evidence="9">London</strain>
    </source>
</reference>
<feature type="signal peptide" evidence="6">
    <location>
        <begin position="1"/>
        <end position="23"/>
    </location>
</feature>
<keyword evidence="2 5" id="KW-0812">Transmembrane</keyword>
<protein>
    <recommendedName>
        <fullName evidence="7">Sugar phosphate transporter domain-containing protein</fullName>
    </recommendedName>
</protein>
<dbReference type="OMA" id="FWYTVSS"/>
<dbReference type="KEGG" id="tut:107360221"/>
<keyword evidence="9" id="KW-1185">Reference proteome</keyword>
<dbReference type="SUPFAM" id="SSF103481">
    <property type="entry name" value="Multidrug resistance efflux transporter EmrE"/>
    <property type="match status" value="2"/>
</dbReference>
<comment type="subcellular location">
    <subcellularLocation>
        <location evidence="1">Membrane</location>
        <topology evidence="1">Multi-pass membrane protein</topology>
    </subcellularLocation>
</comment>
<keyword evidence="4 5" id="KW-0472">Membrane</keyword>
<evidence type="ECO:0000256" key="1">
    <source>
        <dbReference type="ARBA" id="ARBA00004141"/>
    </source>
</evidence>
<keyword evidence="6" id="KW-0732">Signal</keyword>
<evidence type="ECO:0000256" key="6">
    <source>
        <dbReference type="SAM" id="SignalP"/>
    </source>
</evidence>
<feature type="domain" description="Sugar phosphate transporter" evidence="7">
    <location>
        <begin position="11"/>
        <end position="297"/>
    </location>
</feature>
<feature type="transmembrane region" description="Helical" evidence="5">
    <location>
        <begin position="227"/>
        <end position="257"/>
    </location>
</feature>
<feature type="transmembrane region" description="Helical" evidence="5">
    <location>
        <begin position="187"/>
        <end position="207"/>
    </location>
</feature>
<evidence type="ECO:0000313" key="9">
    <source>
        <dbReference type="Proteomes" id="UP000015104"/>
    </source>
</evidence>
<keyword evidence="3 5" id="KW-1133">Transmembrane helix</keyword>
<dbReference type="Proteomes" id="UP000015104">
    <property type="component" value="Unassembled WGS sequence"/>
</dbReference>
<dbReference type="PANTHER" id="PTHR11132">
    <property type="entry name" value="SOLUTE CARRIER FAMILY 35"/>
    <property type="match status" value="1"/>
</dbReference>
<dbReference type="Pfam" id="PF03151">
    <property type="entry name" value="TPT"/>
    <property type="match status" value="1"/>
</dbReference>
<dbReference type="InterPro" id="IPR004853">
    <property type="entry name" value="Sugar_P_trans_dom"/>
</dbReference>
<evidence type="ECO:0000259" key="7">
    <source>
        <dbReference type="Pfam" id="PF03151"/>
    </source>
</evidence>
<name>T1K632_TETUR</name>
<dbReference type="STRING" id="32264.T1K632"/>
<dbReference type="eggNOG" id="KOG1441">
    <property type="taxonomic scope" value="Eukaryota"/>
</dbReference>
<feature type="transmembrane region" description="Helical" evidence="5">
    <location>
        <begin position="36"/>
        <end position="54"/>
    </location>
</feature>
<dbReference type="GO" id="GO:0016020">
    <property type="term" value="C:membrane"/>
    <property type="evidence" value="ECO:0007669"/>
    <property type="project" value="UniProtKB-SubCell"/>
</dbReference>
<evidence type="ECO:0000256" key="2">
    <source>
        <dbReference type="ARBA" id="ARBA00022692"/>
    </source>
</evidence>
<feature type="transmembrane region" description="Helical" evidence="5">
    <location>
        <begin position="132"/>
        <end position="149"/>
    </location>
</feature>
<feature type="chain" id="PRO_5004581063" description="Sugar phosphate transporter domain-containing protein" evidence="6">
    <location>
        <begin position="24"/>
        <end position="354"/>
    </location>
</feature>
<dbReference type="InterPro" id="IPR037185">
    <property type="entry name" value="EmrE-like"/>
</dbReference>
<dbReference type="EnsemblMetazoa" id="tetur05g08440.1">
    <property type="protein sequence ID" value="tetur05g08440.1"/>
    <property type="gene ID" value="tetur05g08440"/>
</dbReference>
<dbReference type="HOGENOM" id="CLU_019048_1_0_1"/>
<dbReference type="OrthoDB" id="6418713at2759"/>
<organism evidence="8 9">
    <name type="scientific">Tetranychus urticae</name>
    <name type="common">Two-spotted spider mite</name>
    <dbReference type="NCBI Taxonomy" id="32264"/>
    <lineage>
        <taxon>Eukaryota</taxon>
        <taxon>Metazoa</taxon>
        <taxon>Ecdysozoa</taxon>
        <taxon>Arthropoda</taxon>
        <taxon>Chelicerata</taxon>
        <taxon>Arachnida</taxon>
        <taxon>Acari</taxon>
        <taxon>Acariformes</taxon>
        <taxon>Trombidiformes</taxon>
        <taxon>Prostigmata</taxon>
        <taxon>Eleutherengona</taxon>
        <taxon>Raphignathae</taxon>
        <taxon>Tetranychoidea</taxon>
        <taxon>Tetranychidae</taxon>
        <taxon>Tetranychus</taxon>
    </lineage>
</organism>
<proteinExistence type="predicted"/>
<feature type="transmembrane region" description="Helical" evidence="5">
    <location>
        <begin position="74"/>
        <end position="97"/>
    </location>
</feature>
<gene>
    <name evidence="8" type="primary">107360221</name>
</gene>
<feature type="transmembrane region" description="Helical" evidence="5">
    <location>
        <begin position="103"/>
        <end position="120"/>
    </location>
</feature>
<reference evidence="8" key="2">
    <citation type="submission" date="2015-06" db="UniProtKB">
        <authorList>
            <consortium name="EnsemblMetazoa"/>
        </authorList>
    </citation>
    <scope>IDENTIFICATION</scope>
</reference>
<feature type="transmembrane region" description="Helical" evidence="5">
    <location>
        <begin position="155"/>
        <end position="175"/>
    </location>
</feature>
<evidence type="ECO:0000313" key="8">
    <source>
        <dbReference type="EnsemblMetazoa" id="tetur05g08440.1"/>
    </source>
</evidence>
<dbReference type="EMBL" id="CAEY01001592">
    <property type="status" value="NOT_ANNOTATED_CDS"/>
    <property type="molecule type" value="Genomic_DNA"/>
</dbReference>
<evidence type="ECO:0000256" key="3">
    <source>
        <dbReference type="ARBA" id="ARBA00022989"/>
    </source>
</evidence>
<evidence type="ECO:0000256" key="4">
    <source>
        <dbReference type="ARBA" id="ARBA00023136"/>
    </source>
</evidence>
<evidence type="ECO:0000256" key="5">
    <source>
        <dbReference type="SAM" id="Phobius"/>
    </source>
</evidence>
<dbReference type="InterPro" id="IPR050186">
    <property type="entry name" value="TPT_transporter"/>
</dbReference>
<accession>T1K632</accession>
<dbReference type="AlphaFoldDB" id="T1K632"/>
<sequence length="354" mass="39757">MRVLPKNELIIVILCILWYSVSSSNAIVSKTILTHFPFPMTVSIVQLSSIYVFLKPILMYLKASEKQVTFERRYFWRMILPLALGKFAAALSSHISIWKVPISYSHTVKSTMPLFVIFLSRLINGEKQTTKVYLSIIPIVAGVSIATVTELNFNLVGLTFALLSSFIVSLLNIFSKNVMKERPGLHHLALLSILAKYAFFISIPSWIYMDLFSIFKATTEIPHHLYAYLIIDGFLTFLQNIIAFTILSLVSPLTYSVANSSKRIAIIIVSLITMKNPITFTNMFGMCTAVTGVLLYNRAKHEQNAAKHSLPVYSKMNGSMNGTVNHNGNALLNNSLLLNGHKPITNGTTYVRYY</sequence>